<proteinExistence type="predicted"/>
<sequence>MTRRGPYGYDSGRRERARAYALDHRERVPRHVAALIALTAVAVVIIGWDYEARSRTLDWTRPSAGVTAPPSPHPVTSSSHPHQ</sequence>
<keyword evidence="4" id="KW-1185">Reference proteome</keyword>
<evidence type="ECO:0000313" key="3">
    <source>
        <dbReference type="EMBL" id="GLY90667.1"/>
    </source>
</evidence>
<evidence type="ECO:0000313" key="4">
    <source>
        <dbReference type="Proteomes" id="UP001165074"/>
    </source>
</evidence>
<organism evidence="3 4">
    <name type="scientific">Actinoallomurus iriomotensis</name>
    <dbReference type="NCBI Taxonomy" id="478107"/>
    <lineage>
        <taxon>Bacteria</taxon>
        <taxon>Bacillati</taxon>
        <taxon>Actinomycetota</taxon>
        <taxon>Actinomycetes</taxon>
        <taxon>Streptosporangiales</taxon>
        <taxon>Thermomonosporaceae</taxon>
        <taxon>Actinoallomurus</taxon>
    </lineage>
</organism>
<dbReference type="EMBL" id="BSTK01000017">
    <property type="protein sequence ID" value="GLY90667.1"/>
    <property type="molecule type" value="Genomic_DNA"/>
</dbReference>
<feature type="transmembrane region" description="Helical" evidence="2">
    <location>
        <begin position="32"/>
        <end position="50"/>
    </location>
</feature>
<keyword evidence="2" id="KW-1133">Transmembrane helix</keyword>
<evidence type="ECO:0000256" key="2">
    <source>
        <dbReference type="SAM" id="Phobius"/>
    </source>
</evidence>
<accession>A0A9W6W568</accession>
<evidence type="ECO:0000256" key="1">
    <source>
        <dbReference type="SAM" id="MobiDB-lite"/>
    </source>
</evidence>
<name>A0A9W6W568_9ACTN</name>
<comment type="caution">
    <text evidence="3">The sequence shown here is derived from an EMBL/GenBank/DDBJ whole genome shotgun (WGS) entry which is preliminary data.</text>
</comment>
<dbReference type="RefSeq" id="WP_285581723.1">
    <property type="nucleotide sequence ID" value="NZ_BSTK01000017.1"/>
</dbReference>
<feature type="region of interest" description="Disordered" evidence="1">
    <location>
        <begin position="59"/>
        <end position="83"/>
    </location>
</feature>
<gene>
    <name evidence="3" type="ORF">Airi02_085960</name>
</gene>
<keyword evidence="2" id="KW-0812">Transmembrane</keyword>
<keyword evidence="2" id="KW-0472">Membrane</keyword>
<protein>
    <submittedName>
        <fullName evidence="3">Uncharacterized protein</fullName>
    </submittedName>
</protein>
<dbReference type="AlphaFoldDB" id="A0A9W6W568"/>
<reference evidence="3" key="1">
    <citation type="submission" date="2023-03" db="EMBL/GenBank/DDBJ databases">
        <title>Actinoallomurus iriomotensis NBRC 103684.</title>
        <authorList>
            <person name="Ichikawa N."/>
            <person name="Sato H."/>
            <person name="Tonouchi N."/>
        </authorList>
    </citation>
    <scope>NUCLEOTIDE SEQUENCE</scope>
    <source>
        <strain evidence="3">NBRC 103684</strain>
    </source>
</reference>
<dbReference type="Proteomes" id="UP001165074">
    <property type="component" value="Unassembled WGS sequence"/>
</dbReference>
<feature type="compositionally biased region" description="Low complexity" evidence="1">
    <location>
        <begin position="74"/>
        <end position="83"/>
    </location>
</feature>